<feature type="region of interest" description="Disordered" evidence="3">
    <location>
        <begin position="2117"/>
        <end position="2147"/>
    </location>
</feature>
<feature type="region of interest" description="Disordered" evidence="3">
    <location>
        <begin position="1"/>
        <end position="51"/>
    </location>
</feature>
<organism evidence="4 5">
    <name type="scientific">Prymnesium parvum</name>
    <name type="common">Toxic golden alga</name>
    <dbReference type="NCBI Taxonomy" id="97485"/>
    <lineage>
        <taxon>Eukaryota</taxon>
        <taxon>Haptista</taxon>
        <taxon>Haptophyta</taxon>
        <taxon>Prymnesiophyceae</taxon>
        <taxon>Prymnesiales</taxon>
        <taxon>Prymnesiaceae</taxon>
        <taxon>Prymnesium</taxon>
    </lineage>
</organism>
<feature type="compositionally biased region" description="Basic and acidic residues" evidence="3">
    <location>
        <begin position="1753"/>
        <end position="1765"/>
    </location>
</feature>
<evidence type="ECO:0000256" key="2">
    <source>
        <dbReference type="ARBA" id="ARBA00023273"/>
    </source>
</evidence>
<feature type="compositionally biased region" description="Basic and acidic residues" evidence="3">
    <location>
        <begin position="26"/>
        <end position="38"/>
    </location>
</feature>
<dbReference type="Proteomes" id="UP001515480">
    <property type="component" value="Unassembled WGS sequence"/>
</dbReference>
<feature type="region of interest" description="Disordered" evidence="3">
    <location>
        <begin position="489"/>
        <end position="525"/>
    </location>
</feature>
<comment type="caution">
    <text evidence="4">The sequence shown here is derived from an EMBL/GenBank/DDBJ whole genome shotgun (WGS) entry which is preliminary data.</text>
</comment>
<dbReference type="PANTHER" id="PTHR46613">
    <property type="entry name" value="RADIAL SPOKE HEAD 10 HOMOLOG B-RELATED"/>
    <property type="match status" value="1"/>
</dbReference>
<evidence type="ECO:0000256" key="1">
    <source>
        <dbReference type="ARBA" id="ARBA00004316"/>
    </source>
</evidence>
<dbReference type="EMBL" id="JBGBPQ010000022">
    <property type="protein sequence ID" value="KAL1503132.1"/>
    <property type="molecule type" value="Genomic_DNA"/>
</dbReference>
<feature type="compositionally biased region" description="Basic and acidic residues" evidence="3">
    <location>
        <begin position="2117"/>
        <end position="2128"/>
    </location>
</feature>
<name>A0AB34INW5_PRYPA</name>
<feature type="region of interest" description="Disordered" evidence="3">
    <location>
        <begin position="1732"/>
        <end position="1765"/>
    </location>
</feature>
<gene>
    <name evidence="4" type="ORF">AB1Y20_011194</name>
</gene>
<feature type="compositionally biased region" description="Basic and acidic residues" evidence="3">
    <location>
        <begin position="1733"/>
        <end position="1746"/>
    </location>
</feature>
<comment type="subcellular location">
    <subcellularLocation>
        <location evidence="1">Cell projection</location>
    </subcellularLocation>
</comment>
<proteinExistence type="predicted"/>
<keyword evidence="2" id="KW-0966">Cell projection</keyword>
<dbReference type="PANTHER" id="PTHR46613:SF1">
    <property type="entry name" value="RADIAL SPOKE HEAD 10 HOMOLOG B-RELATED"/>
    <property type="match status" value="1"/>
</dbReference>
<feature type="region of interest" description="Disordered" evidence="3">
    <location>
        <begin position="918"/>
        <end position="957"/>
    </location>
</feature>
<evidence type="ECO:0000313" key="4">
    <source>
        <dbReference type="EMBL" id="KAL1503132.1"/>
    </source>
</evidence>
<sequence>MPSHAPLQRTGSKLSKKASPRSAGGGDDKSADAEDHDSASAAMPEGPGPTTREEVFAALNFEDLPNRSVWEEVVLNMLRDKFQKLVLVFTHYCRQGSDCATIDTASKLKLGGFKKLVKDAGLEVRVFDFEGMSRLFAKMSLRVNPEKKSAPIPNPELAELRLHQFISLLVNLAFLRENPRFASTKESAKAKEETVPVLQAVQNMLNDFLPKMQTSNAAEFRVVLKSDKEALAACASYKGKVMDWLETLKENAAHADTDIYTEYCNYLQEQKVLGEISLQTTESTGLQVTHKASLTPLQARHCFLEAQDPERLSLGKPVYGAEEMMEALARCGDKKYSTILEMTFSERVRGMLQNVFGDATEIELITEAVAPAANAEGNTLDEKSKKVMEKNWLVCWRNMTFKDLHGYPLWETQLHDILKGAFGELQHIFLYYCGTSIAGSESIHSATKVGLMEMLQFAKDVELCTKEFKIDNVTRHFVAANAEANIDKSGSADRHKLKGSGRLPRMSRVDSTPPPPPPAVSHKRRGDDMQLNLIEFVNFLARVAFWRANPQWGSKYNKKELTPVPEAVDILMNTVVLPKAKRDRSSEFKALLSKDAATQLVLSEYREKLQNWVRPILRSLRKSDVPNPQMTYQKWGELMSGITPSGEGKGAFRAQAACPKMVGEWTLEQESQITGDDRTNRKNQIHFKAKLSVAQCHWNFLRSQTVEQLQGDVEVKAESSEYATLDFAELNECIARCAVNCYDQLLNTYLPSHGRMAMTMADAVKSWLQVLLFEKSHETCMWEFTVIKAERYDWKRMSKAMAGQDPKQHKLWLDCWRKMPLMDVHYFPVWEKGVHDVLQAHFPALLRIFSHYCKGISGIDSATDALEMELEEFHDFVKDAKLETRMVNFTAMEVIFAKANAENTADAFAQRVSEKRNSVVQADMERAADKPKRRGSPGHTRRTPVSPKRGAFPDVNDRFAPDYPEHGSLKHKRPNNRLSLNEFLACLVRLSFLRANPKFGQYDNKAKLVPLPGCLDRMLKDVVLPNAKQDMSSMFREELAKDLDVQAVFAEYREQLQQYYTEAASAKTKGENKMSMETWLDICRGFLSFKQRKGAKNLEPIKTNGEDGKLGEGALVGDCTVNRESDITGDERCKEKFSCRLTILEAKMAFLNSQSLDQMSSGDANEGHAMATLDFDEFCECLARCGRDKYGEIKQMPLSDCVRGLIQNLLGEKGDEAVIRDSTYIRADRYDWRQSKPLQGQHLSLHRKWLECWQNIEVSDLHHFPLWEKGVHDVLQESFQDLISIFAHYAKSIGGSTTAEDAVEMTLSEFKDLVRDTALETKDLKFDVMCNMFKKANALNNNEAHSSRVEGRKTAAAVADSTSTKAGFKGVKRSASARKLRDDELDQELVLYEFVEVLIRVSFWRANPFHGIHKLAQTLTPLPDCLHQMLHEVVLPNAQRDNSSLFKEWLANDKGVQAVLQEYEPQLLEWFNSQTQSMFLRGEGRRLQYQLWQDVLKKKKHVGVWEINQDSEITGDERCRIKHKCSLSLPQAKFAFSNSQSLDQMSAGVATDKDSMTTLDFEEFKECIARCGVDKYKAVRQMSPAAAIKGMIHNLLEIANEEEVMWSNTLIKAQRFDWKRYSTPLEAQSLHDHKKWLEVWQRIEVSDVYYFPIWEKGVHDCLQKYFADLNLIFLAYCRSLLGSDTAEDALEMELAEFHDFVEECGLVTKEVNFDVMTNMFIKANAVNSNAAHEQLREKRTSSRIKDTSTSGGLDKKEVSNVKGNDGTDAKKDQELVLYEFLNMLIRISFLRANPTYGNYGSKRKIVHLPDCLEAMITNEILPRARRDTSASFRDSVMQEPSVIEVLEECRDKVLAWYQKTTADDTKETDITDRLSLKQWMRVCDLQDLVGNWQVFRQSSVTGDPNCRTEYKWRFSMAQAKMAFMDSQNADQFEAAAAKSDDEATTLDFDEFLECLARCGLDKYRAVKEVSPAAAVRGFIDNLLLEKSTDEVVVQATYIHCNRFDAEANASPIEGETEEEMAQWLECWAKMEVMDIYLWPTWEEEVHNILHPIFKDLERIFLAYTRSFSDDSAEDALSMSMDEFHDFVIDVGLETKKYTFDVMSNQFIKANSTNSNAVREKRREARESMRGGGQLDLKKKKSSMASMSEPSDAVKDAKLVLWEFLNMLVRIAFWRANPNFGLFGNKDPVVLVPLALSDMLNNVILPNAKRENSAEFRTKEMRDPALKAVLEEYKPKLLAWYKKKTKDDTEEDHVSDKLGLDEWLRVLDRQDLVGVWEVEQLSEITGDISTKGNIKCRLSMAAAKAVFMDSQHMESITQAQSATSENATLDFEEWLECLARLGVLKYQSVKQMTKAAAVKGFLANFFGEMSEEEVMREGTYIRATRFDWKNESKPLERETKEQHAAWLEHYQHINFSDLYGFPLWEREVHDQLQQAFADLSSIFRSYCRSVGESADKASTMELEEFHDFVIDCRLETNDRGEPYTFAKMKAQFNKADSSGKGIAGPAANKELVLHEFLNAIVRVAFHRLNPKFSAFLVEDIIPVPQALDVCLNECILPNAHRDDAAEFRVEIMTQSAVKAVIEQDRERLQQWYEKIPLDELSRVTVSQWIITLKALNVLGTFTSVRGSDVVGDSRIGTEFKCRLSEPQAKAAFVNAQKETSNTVDVALDFEEMLECVARCGVDKYRAVKEFMDPAAAVAGFIANILGDANEDQVITKHTYVFADRFDAAEAAEGEPTDDDWLATWKEMQLSTLYLFPTWEKEVHDIIKPNFAQLKSVFRAYAAGTTQGNDSRTLEIDEFHDFVIEADLITKEYGFHVITSQFSKAIEGGDDAVMELSEFLTMIVRIAFYRANPRYGSTEMSKPMPGAQKETYVPIPTSLQDILQKNIFPNCRRDDGPPFSEILEDANVQAEIRSKRQEIDDMYESISEGRQGLELKQWIDALQAKLLFSDLLVLEHRCRFTEPQARNAFACSTTQRDVGLQPEEFVECIARCAVEKYKYVLPMSKAQAVDGFIQNLLGTANEEEVIYNATGHGDPPASKLARKPPAKPRLPNKSAVLNQVSASAPVSTPEKVAASLPPLKFSERNDQADEEDEEGQENDDDEDDDGAHEDDDEEELNGESEADEDDDDDI</sequence>
<feature type="compositionally biased region" description="Acidic residues" evidence="3">
    <location>
        <begin position="3086"/>
        <end position="3128"/>
    </location>
</feature>
<evidence type="ECO:0000256" key="3">
    <source>
        <dbReference type="SAM" id="MobiDB-lite"/>
    </source>
</evidence>
<reference evidence="4 5" key="1">
    <citation type="journal article" date="2024" name="Science">
        <title>Giant polyketide synthase enzymes in the biosynthesis of giant marine polyether toxins.</title>
        <authorList>
            <person name="Fallon T.R."/>
            <person name="Shende V.V."/>
            <person name="Wierzbicki I.H."/>
            <person name="Pendleton A.L."/>
            <person name="Watervoot N.F."/>
            <person name="Auber R.P."/>
            <person name="Gonzalez D.J."/>
            <person name="Wisecaver J.H."/>
            <person name="Moore B.S."/>
        </authorList>
    </citation>
    <scope>NUCLEOTIDE SEQUENCE [LARGE SCALE GENOMIC DNA]</scope>
    <source>
        <strain evidence="4 5">12B1</strain>
    </source>
</reference>
<evidence type="ECO:0000313" key="5">
    <source>
        <dbReference type="Proteomes" id="UP001515480"/>
    </source>
</evidence>
<feature type="compositionally biased region" description="Basic residues" evidence="3">
    <location>
        <begin position="931"/>
        <end position="942"/>
    </location>
</feature>
<keyword evidence="5" id="KW-1185">Reference proteome</keyword>
<feature type="compositionally biased region" description="Polar residues" evidence="3">
    <location>
        <begin position="3053"/>
        <end position="3064"/>
    </location>
</feature>
<accession>A0AB34INW5</accession>
<feature type="compositionally biased region" description="Basic and acidic residues" evidence="3">
    <location>
        <begin position="918"/>
        <end position="930"/>
    </location>
</feature>
<feature type="region of interest" description="Disordered" evidence="3">
    <location>
        <begin position="3026"/>
        <end position="3128"/>
    </location>
</feature>
<dbReference type="GO" id="GO:0042995">
    <property type="term" value="C:cell projection"/>
    <property type="evidence" value="ECO:0007669"/>
    <property type="project" value="UniProtKB-SubCell"/>
</dbReference>
<protein>
    <submittedName>
        <fullName evidence="4">Uncharacterized protein</fullName>
    </submittedName>
</protein>